<dbReference type="Proteomes" id="UP000502196">
    <property type="component" value="Chromosome"/>
</dbReference>
<accession>A0A6F9EAN1</accession>
<organism evidence="1 2">
    <name type="scientific">Kyrpidia spormannii</name>
    <dbReference type="NCBI Taxonomy" id="2055160"/>
    <lineage>
        <taxon>Bacteria</taxon>
        <taxon>Bacillati</taxon>
        <taxon>Bacillota</taxon>
        <taxon>Bacilli</taxon>
        <taxon>Bacillales</taxon>
        <taxon>Alicyclobacillaceae</taxon>
        <taxon>Kyrpidia</taxon>
    </lineage>
</organism>
<name>A0A6F9EAN1_9BACL</name>
<reference evidence="1 2" key="1">
    <citation type="submission" date="2020-04" db="EMBL/GenBank/DDBJ databases">
        <authorList>
            <person name="Hogendoorn C."/>
        </authorList>
    </citation>
    <scope>NUCLEOTIDE SEQUENCE [LARGE SCALE GENOMIC DNA]</scope>
    <source>
        <strain evidence="1">COOX1</strain>
    </source>
</reference>
<dbReference type="InterPro" id="IPR032466">
    <property type="entry name" value="Metal_Hydrolase"/>
</dbReference>
<dbReference type="AlphaFoldDB" id="A0A6F9EAN1"/>
<dbReference type="Gene3D" id="3.20.20.140">
    <property type="entry name" value="Metal-dependent hydrolases"/>
    <property type="match status" value="1"/>
</dbReference>
<dbReference type="InterPro" id="IPR008257">
    <property type="entry name" value="Pept_M19"/>
</dbReference>
<dbReference type="GO" id="GO:0070573">
    <property type="term" value="F:metallodipeptidase activity"/>
    <property type="evidence" value="ECO:0007669"/>
    <property type="project" value="InterPro"/>
</dbReference>
<dbReference type="EMBL" id="LR792683">
    <property type="protein sequence ID" value="CAB3394469.1"/>
    <property type="molecule type" value="Genomic_DNA"/>
</dbReference>
<proteinExistence type="predicted"/>
<dbReference type="RefSeq" id="WP_197945614.1">
    <property type="nucleotide sequence ID" value="NZ_CP047971.1"/>
</dbReference>
<dbReference type="PROSITE" id="PS51365">
    <property type="entry name" value="RENAL_DIPEPTIDASE_2"/>
    <property type="match status" value="1"/>
</dbReference>
<dbReference type="Pfam" id="PF01244">
    <property type="entry name" value="Peptidase_M19"/>
    <property type="match status" value="1"/>
</dbReference>
<dbReference type="GO" id="GO:0006508">
    <property type="term" value="P:proteolysis"/>
    <property type="evidence" value="ECO:0007669"/>
    <property type="project" value="InterPro"/>
</dbReference>
<protein>
    <submittedName>
        <fullName evidence="1">Renal dipeptidase family protein</fullName>
    </submittedName>
</protein>
<evidence type="ECO:0000313" key="2">
    <source>
        <dbReference type="Proteomes" id="UP000502196"/>
    </source>
</evidence>
<sequence>MDRCGEPYRSWAYREGEQSRLLPELADDLKEDNGLLDDEEEQRVEQILRTYPIVSLRDHGFILPRELAQVGAYMRQGFTAYHYQGLLRSGLDAFFDNFMDSLVLLHSEKGWKWLEIVENLGYRYADLAHQRNVVVAGRVKEIVEAKAHGRVAVIPSLESATPIENEEDRVDILYGLGIRCMGLTYNEANALGSGLAEPRDGGLTEFGKRVIRRMNRIGMAVDLAHCGDQTAMDAIEASEVPVVISHTGARSLWNTPRMKPDSVLQACAAKGGVIGIMAAPNTTRVRERPTHDLEAVMSHFQYVVNLVGIDAVALAPDTMFGDHAGLQRLFEGQLAVARAHGGESFEETPWVAELENPARAMRNMIRWLVRAGYRDDDIAKVAGGNVLRVMAEIWG</sequence>
<dbReference type="PANTHER" id="PTHR10443:SF12">
    <property type="entry name" value="DIPEPTIDASE"/>
    <property type="match status" value="1"/>
</dbReference>
<dbReference type="SUPFAM" id="SSF51556">
    <property type="entry name" value="Metallo-dependent hydrolases"/>
    <property type="match status" value="1"/>
</dbReference>
<gene>
    <name evidence="1" type="ORF">COOX1_2429</name>
</gene>
<dbReference type="PANTHER" id="PTHR10443">
    <property type="entry name" value="MICROSOMAL DIPEPTIDASE"/>
    <property type="match status" value="1"/>
</dbReference>
<evidence type="ECO:0000313" key="1">
    <source>
        <dbReference type="EMBL" id="CAB3394469.1"/>
    </source>
</evidence>